<dbReference type="UniPathway" id="UPA00222"/>
<evidence type="ECO:0000259" key="18">
    <source>
        <dbReference type="PROSITE" id="PS50922"/>
    </source>
</evidence>
<dbReference type="GO" id="GO:0050291">
    <property type="term" value="F:sphingosine N-acyltransferase activity"/>
    <property type="evidence" value="ECO:0007669"/>
    <property type="project" value="InterPro"/>
</dbReference>
<dbReference type="Proteomes" id="UP000192578">
    <property type="component" value="Unassembled WGS sequence"/>
</dbReference>
<keyword evidence="12 14" id="KW-0238">DNA-binding</keyword>
<dbReference type="AlphaFoldDB" id="A0A1W0WZR1"/>
<dbReference type="FunFam" id="1.10.10.60:FF:000020">
    <property type="entry name" value="Ceramide synthase 5"/>
    <property type="match status" value="1"/>
</dbReference>
<dbReference type="InterPro" id="IPR006634">
    <property type="entry name" value="TLC-dom"/>
</dbReference>
<dbReference type="GO" id="GO:0003677">
    <property type="term" value="F:DNA binding"/>
    <property type="evidence" value="ECO:0007669"/>
    <property type="project" value="UniProtKB-UniRule"/>
</dbReference>
<keyword evidence="7" id="KW-0256">Endoplasmic reticulum</keyword>
<dbReference type="GO" id="GO:0005634">
    <property type="term" value="C:nucleus"/>
    <property type="evidence" value="ECO:0007669"/>
    <property type="project" value="UniProtKB-SubCell"/>
</dbReference>
<dbReference type="EMBL" id="MTYJ01000028">
    <property type="protein sequence ID" value="OQV20704.1"/>
    <property type="molecule type" value="Genomic_DNA"/>
</dbReference>
<comment type="catalytic activity">
    <reaction evidence="11">
        <text>sphinganine + octadecanoyl-CoA = N-(octadecanoyl)-sphinganine + CoA + H(+)</text>
        <dbReference type="Rhea" id="RHEA:36547"/>
        <dbReference type="ChEBI" id="CHEBI:15378"/>
        <dbReference type="ChEBI" id="CHEBI:57287"/>
        <dbReference type="ChEBI" id="CHEBI:57394"/>
        <dbReference type="ChEBI" id="CHEBI:57817"/>
        <dbReference type="ChEBI" id="CHEBI:67033"/>
    </reaction>
    <physiologicalReaction direction="left-to-right" evidence="11">
        <dbReference type="Rhea" id="RHEA:36548"/>
    </physiologicalReaction>
</comment>
<comment type="caution">
    <text evidence="19">The sequence shown here is derived from an EMBL/GenBank/DDBJ whole genome shotgun (WGS) entry which is preliminary data.</text>
</comment>
<dbReference type="SUPFAM" id="SSF46689">
    <property type="entry name" value="Homeodomain-like"/>
    <property type="match status" value="1"/>
</dbReference>
<dbReference type="CDD" id="cd00086">
    <property type="entry name" value="homeodomain"/>
    <property type="match status" value="1"/>
</dbReference>
<dbReference type="PROSITE" id="PS50922">
    <property type="entry name" value="TLC"/>
    <property type="match status" value="1"/>
</dbReference>
<dbReference type="PANTHER" id="PTHR12560">
    <property type="entry name" value="LONGEVITY ASSURANCE FACTOR 1 LAG1"/>
    <property type="match status" value="1"/>
</dbReference>
<dbReference type="InterPro" id="IPR001356">
    <property type="entry name" value="HD"/>
</dbReference>
<evidence type="ECO:0000256" key="9">
    <source>
        <dbReference type="ARBA" id="ARBA00023098"/>
    </source>
</evidence>
<evidence type="ECO:0000256" key="2">
    <source>
        <dbReference type="ARBA" id="ARBA00004477"/>
    </source>
</evidence>
<keyword evidence="12 14" id="KW-0539">Nucleus</keyword>
<feature type="transmembrane region" description="Helical" evidence="16">
    <location>
        <begin position="183"/>
        <end position="202"/>
    </location>
</feature>
<evidence type="ECO:0000256" key="10">
    <source>
        <dbReference type="ARBA" id="ARBA00023136"/>
    </source>
</evidence>
<keyword evidence="10 13" id="KW-0472">Membrane</keyword>
<feature type="transmembrane region" description="Helical" evidence="16">
    <location>
        <begin position="143"/>
        <end position="163"/>
    </location>
</feature>
<feature type="region of interest" description="Disordered" evidence="15">
    <location>
        <begin position="340"/>
        <end position="370"/>
    </location>
</feature>
<sequence length="391" mass="46138">MDFLKRISDFLWNESFWLPMNVSWRDLTHTPERPYPSFHALLYPIPLALFVYLVRLTVEKVIYEPIGRSLRIPCRKAHNVSPNPILEASYKWSRRLTHADILGLAKRCDMTERQVERWFRHRNAIRRGLTSQLDKFKETGWRFTFYLGIFLYGVWVLSDKPWFQDSSYVWTEYPFQIVTSDVWWYYMIELSFYWSLLFTQFFDVKRKDFWEMFFHHIITITLMCFSWIDNTVRIGTLVLVLHDVSDFWLEGAKLARYAKMSRLSSMFFAIFAAVWIVTRLGVYPYRILSYTFPCPLGEKCFPAFHLYNTLLGSLQILHIFWTFTILRVIYRALNTGETEDVRSDTDESENEASDDYTSPSKSEIGTGDGVVRENGNGCLLSGQANGDLLAK</sequence>
<evidence type="ECO:0000256" key="15">
    <source>
        <dbReference type="SAM" id="MobiDB-lite"/>
    </source>
</evidence>
<dbReference type="PROSITE" id="PS50071">
    <property type="entry name" value="HOMEOBOX_2"/>
    <property type="match status" value="1"/>
</dbReference>
<evidence type="ECO:0000256" key="11">
    <source>
        <dbReference type="ARBA" id="ARBA00049036"/>
    </source>
</evidence>
<evidence type="ECO:0000256" key="8">
    <source>
        <dbReference type="ARBA" id="ARBA00022989"/>
    </source>
</evidence>
<feature type="transmembrane region" description="Helical" evidence="16">
    <location>
        <begin position="40"/>
        <end position="58"/>
    </location>
</feature>
<evidence type="ECO:0000313" key="19">
    <source>
        <dbReference type="EMBL" id="OQV20704.1"/>
    </source>
</evidence>
<dbReference type="OrthoDB" id="537032at2759"/>
<dbReference type="GO" id="GO:0046513">
    <property type="term" value="P:ceramide biosynthetic process"/>
    <property type="evidence" value="ECO:0007669"/>
    <property type="project" value="InterPro"/>
</dbReference>
<keyword evidence="6 13" id="KW-0812">Transmembrane</keyword>
<evidence type="ECO:0000256" key="3">
    <source>
        <dbReference type="ARBA" id="ARBA00004760"/>
    </source>
</evidence>
<evidence type="ECO:0000259" key="17">
    <source>
        <dbReference type="PROSITE" id="PS50071"/>
    </source>
</evidence>
<dbReference type="Pfam" id="PF00046">
    <property type="entry name" value="Homeodomain"/>
    <property type="match status" value="1"/>
</dbReference>
<keyword evidence="20" id="KW-1185">Reference proteome</keyword>
<comment type="subcellular location">
    <subcellularLocation>
        <location evidence="2">Endoplasmic reticulum membrane</location>
        <topology evidence="2">Multi-pass membrane protein</topology>
    </subcellularLocation>
    <subcellularLocation>
        <location evidence="1 12 14">Nucleus</location>
    </subcellularLocation>
</comment>
<evidence type="ECO:0000256" key="7">
    <source>
        <dbReference type="ARBA" id="ARBA00022824"/>
    </source>
</evidence>
<feature type="DNA-binding region" description="Homeobox" evidence="12">
    <location>
        <begin position="88"/>
        <end position="130"/>
    </location>
</feature>
<comment type="pathway">
    <text evidence="3">Lipid metabolism; sphingolipid metabolism.</text>
</comment>
<gene>
    <name evidence="19" type="ORF">BV898_05287</name>
</gene>
<feature type="domain" description="Homeobox" evidence="17">
    <location>
        <begin position="86"/>
        <end position="129"/>
    </location>
</feature>
<dbReference type="PANTHER" id="PTHR12560:SF0">
    <property type="entry name" value="LD18904P"/>
    <property type="match status" value="1"/>
</dbReference>
<dbReference type="InterPro" id="IPR009057">
    <property type="entry name" value="Homeodomain-like_sf"/>
</dbReference>
<reference evidence="20" key="1">
    <citation type="submission" date="2017-01" db="EMBL/GenBank/DDBJ databases">
        <title>Comparative genomics of anhydrobiosis in the tardigrade Hypsibius dujardini.</title>
        <authorList>
            <person name="Yoshida Y."/>
            <person name="Koutsovoulos G."/>
            <person name="Laetsch D."/>
            <person name="Stevens L."/>
            <person name="Kumar S."/>
            <person name="Horikawa D."/>
            <person name="Ishino K."/>
            <person name="Komine S."/>
            <person name="Tomita M."/>
            <person name="Blaxter M."/>
            <person name="Arakawa K."/>
        </authorList>
    </citation>
    <scope>NUCLEOTIDE SEQUENCE [LARGE SCALE GENOMIC DNA]</scope>
    <source>
        <strain evidence="20">Z151</strain>
    </source>
</reference>
<proteinExistence type="predicted"/>
<dbReference type="PIRSF" id="PIRSF005225">
    <property type="entry name" value="LAG1_LAC1"/>
    <property type="match status" value="1"/>
</dbReference>
<dbReference type="GO" id="GO:0005789">
    <property type="term" value="C:endoplasmic reticulum membrane"/>
    <property type="evidence" value="ECO:0007669"/>
    <property type="project" value="UniProtKB-SubCell"/>
</dbReference>
<comment type="pathway">
    <text evidence="4">Sphingolipid metabolism.</text>
</comment>
<evidence type="ECO:0000256" key="16">
    <source>
        <dbReference type="SAM" id="Phobius"/>
    </source>
</evidence>
<feature type="transmembrane region" description="Helical" evidence="16">
    <location>
        <begin position="263"/>
        <end position="285"/>
    </location>
</feature>
<feature type="transmembrane region" description="Helical" evidence="16">
    <location>
        <begin position="305"/>
        <end position="326"/>
    </location>
</feature>
<dbReference type="SMART" id="SM00724">
    <property type="entry name" value="TLC"/>
    <property type="match status" value="1"/>
</dbReference>
<name>A0A1W0WZR1_HYPEX</name>
<evidence type="ECO:0000256" key="4">
    <source>
        <dbReference type="ARBA" id="ARBA00004991"/>
    </source>
</evidence>
<feature type="domain" description="TLC" evidence="18">
    <location>
        <begin position="134"/>
        <end position="334"/>
    </location>
</feature>
<evidence type="ECO:0000313" key="20">
    <source>
        <dbReference type="Proteomes" id="UP000192578"/>
    </source>
</evidence>
<keyword evidence="8 16" id="KW-1133">Transmembrane helix</keyword>
<organism evidence="19 20">
    <name type="scientific">Hypsibius exemplaris</name>
    <name type="common">Freshwater tardigrade</name>
    <dbReference type="NCBI Taxonomy" id="2072580"/>
    <lineage>
        <taxon>Eukaryota</taxon>
        <taxon>Metazoa</taxon>
        <taxon>Ecdysozoa</taxon>
        <taxon>Tardigrada</taxon>
        <taxon>Eutardigrada</taxon>
        <taxon>Parachela</taxon>
        <taxon>Hypsibioidea</taxon>
        <taxon>Hypsibiidae</taxon>
        <taxon>Hypsibius</taxon>
    </lineage>
</organism>
<evidence type="ECO:0000256" key="1">
    <source>
        <dbReference type="ARBA" id="ARBA00004123"/>
    </source>
</evidence>
<dbReference type="Pfam" id="PF03798">
    <property type="entry name" value="TRAM_LAG1_CLN8"/>
    <property type="match status" value="1"/>
</dbReference>
<dbReference type="Gene3D" id="1.10.10.60">
    <property type="entry name" value="Homeodomain-like"/>
    <property type="match status" value="1"/>
</dbReference>
<dbReference type="InterPro" id="IPR016439">
    <property type="entry name" value="Lag1/Lac1-like"/>
</dbReference>
<evidence type="ECO:0000256" key="6">
    <source>
        <dbReference type="ARBA" id="ARBA00022692"/>
    </source>
</evidence>
<evidence type="ECO:0000256" key="13">
    <source>
        <dbReference type="PROSITE-ProRule" id="PRU00205"/>
    </source>
</evidence>
<evidence type="ECO:0000256" key="5">
    <source>
        <dbReference type="ARBA" id="ARBA00022679"/>
    </source>
</evidence>
<keyword evidence="9" id="KW-0443">Lipid metabolism</keyword>
<accession>A0A1W0WZR1</accession>
<evidence type="ECO:0000256" key="14">
    <source>
        <dbReference type="RuleBase" id="RU000682"/>
    </source>
</evidence>
<keyword evidence="5" id="KW-0808">Transferase</keyword>
<protein>
    <submittedName>
        <fullName evidence="19">Ceramide synthase 2</fullName>
    </submittedName>
</protein>
<evidence type="ECO:0000256" key="12">
    <source>
        <dbReference type="PROSITE-ProRule" id="PRU00108"/>
    </source>
</evidence>
<keyword evidence="12 14" id="KW-0371">Homeobox</keyword>